<evidence type="ECO:0000256" key="7">
    <source>
        <dbReference type="ARBA" id="ARBA00023012"/>
    </source>
</evidence>
<dbReference type="STRING" id="574375.AZF08_13000"/>
<dbReference type="InterPro" id="IPR036890">
    <property type="entry name" value="HATPase_C_sf"/>
</dbReference>
<dbReference type="Proteomes" id="UP000027778">
    <property type="component" value="Unassembled WGS sequence"/>
</dbReference>
<dbReference type="GO" id="GO:0000155">
    <property type="term" value="F:phosphorelay sensor kinase activity"/>
    <property type="evidence" value="ECO:0007669"/>
    <property type="project" value="InterPro"/>
</dbReference>
<dbReference type="OrthoDB" id="9781904at2"/>
<evidence type="ECO:0000256" key="5">
    <source>
        <dbReference type="ARBA" id="ARBA00022777"/>
    </source>
</evidence>
<keyword evidence="8" id="KW-0472">Membrane</keyword>
<dbReference type="SMART" id="SM00387">
    <property type="entry name" value="HATPase_c"/>
    <property type="match status" value="1"/>
</dbReference>
<gene>
    <name evidence="10" type="ORF">BAGA_22005</name>
</gene>
<dbReference type="GO" id="GO:0046983">
    <property type="term" value="F:protein dimerization activity"/>
    <property type="evidence" value="ECO:0007669"/>
    <property type="project" value="InterPro"/>
</dbReference>
<keyword evidence="7" id="KW-0902">Two-component regulatory system</keyword>
<reference evidence="10 11" key="1">
    <citation type="submission" date="2014-06" db="EMBL/GenBank/DDBJ databases">
        <title>Draft genome sequence of Bacillus gaemokensis JCM 15801 (MCCC 1A00707).</title>
        <authorList>
            <person name="Lai Q."/>
            <person name="Liu Y."/>
            <person name="Shao Z."/>
        </authorList>
    </citation>
    <scope>NUCLEOTIDE SEQUENCE [LARGE SCALE GENOMIC DNA]</scope>
    <source>
        <strain evidence="10 11">JCM 15801</strain>
    </source>
</reference>
<name>A0A073KRE9_9BACI</name>
<sequence length="405" mass="46738">MKKLKSNIDLDTNLLEAVFIPRRFIILWITLVYIASMLLEFHDNIFSMDSFFFTIIIVIHTIFHWYASSLKNSQLLYFFFIQLFIVFFAAFIVPNGSIAVFVGLTPILIAQSLYVYNKIFKVIAVFTLMYAIFCVAISINYGVNKLSILISMFLLVLAIIIPFSYINKQQFDARNRIQRYIQELESAYMRVEELTLANERQRMARDLHDTLAQGVAGLIMQLEAIDAHMQTGNTKRSQEIIKQTMIRARKTLHDARLVIDDLRHTTNSFNEAVEEEVQRFSEATSIHVRFNIQSPPLISNLVKEHCLYLISECLTNIVKHSQATDVNIEVDYMYDLEKLTIEIEDNGIGFDTGYIGKNPGHYGLIGLNERVRLIKGEIHISSEKMKGTKVHIQVPMNKEGDRYEV</sequence>
<organism evidence="10 11">
    <name type="scientific">Bacillus gaemokensis</name>
    <dbReference type="NCBI Taxonomy" id="574375"/>
    <lineage>
        <taxon>Bacteria</taxon>
        <taxon>Bacillati</taxon>
        <taxon>Bacillota</taxon>
        <taxon>Bacilli</taxon>
        <taxon>Bacillales</taxon>
        <taxon>Bacillaceae</taxon>
        <taxon>Bacillus</taxon>
        <taxon>Bacillus cereus group</taxon>
    </lineage>
</organism>
<evidence type="ECO:0000256" key="4">
    <source>
        <dbReference type="ARBA" id="ARBA00022741"/>
    </source>
</evidence>
<dbReference type="CDD" id="cd16917">
    <property type="entry name" value="HATPase_UhpB-NarQ-NarX-like"/>
    <property type="match status" value="1"/>
</dbReference>
<keyword evidence="5" id="KW-0418">Kinase</keyword>
<proteinExistence type="predicted"/>
<dbReference type="InterPro" id="IPR003594">
    <property type="entry name" value="HATPase_dom"/>
</dbReference>
<feature type="transmembrane region" description="Helical" evidence="8">
    <location>
        <begin position="98"/>
        <end position="116"/>
    </location>
</feature>
<evidence type="ECO:0000256" key="2">
    <source>
        <dbReference type="ARBA" id="ARBA00012438"/>
    </source>
</evidence>
<feature type="transmembrane region" description="Helical" evidence="8">
    <location>
        <begin position="148"/>
        <end position="166"/>
    </location>
</feature>
<feature type="transmembrane region" description="Helical" evidence="8">
    <location>
        <begin position="20"/>
        <end position="39"/>
    </location>
</feature>
<evidence type="ECO:0000313" key="11">
    <source>
        <dbReference type="Proteomes" id="UP000027778"/>
    </source>
</evidence>
<dbReference type="Gene3D" id="3.30.565.10">
    <property type="entry name" value="Histidine kinase-like ATPase, C-terminal domain"/>
    <property type="match status" value="1"/>
</dbReference>
<dbReference type="Gene3D" id="1.20.5.1930">
    <property type="match status" value="1"/>
</dbReference>
<dbReference type="PANTHER" id="PTHR24421:SF55">
    <property type="entry name" value="SENSOR HISTIDINE KINASE YDFH"/>
    <property type="match status" value="1"/>
</dbReference>
<dbReference type="PROSITE" id="PS50109">
    <property type="entry name" value="HIS_KIN"/>
    <property type="match status" value="1"/>
</dbReference>
<dbReference type="GO" id="GO:0016020">
    <property type="term" value="C:membrane"/>
    <property type="evidence" value="ECO:0007669"/>
    <property type="project" value="InterPro"/>
</dbReference>
<evidence type="ECO:0000256" key="8">
    <source>
        <dbReference type="SAM" id="Phobius"/>
    </source>
</evidence>
<keyword evidence="6" id="KW-0067">ATP-binding</keyword>
<dbReference type="RefSeq" id="WP_033673961.1">
    <property type="nucleotide sequence ID" value="NZ_JOTM01000004.1"/>
</dbReference>
<evidence type="ECO:0000256" key="3">
    <source>
        <dbReference type="ARBA" id="ARBA00022679"/>
    </source>
</evidence>
<accession>A0A073KRE9</accession>
<evidence type="ECO:0000256" key="1">
    <source>
        <dbReference type="ARBA" id="ARBA00000085"/>
    </source>
</evidence>
<feature type="transmembrane region" description="Helical" evidence="8">
    <location>
        <begin position="75"/>
        <end position="92"/>
    </location>
</feature>
<dbReference type="EMBL" id="JOTM01000004">
    <property type="protein sequence ID" value="KEK24948.1"/>
    <property type="molecule type" value="Genomic_DNA"/>
</dbReference>
<feature type="domain" description="Histidine kinase" evidence="9">
    <location>
        <begin position="206"/>
        <end position="398"/>
    </location>
</feature>
<dbReference type="GO" id="GO:0005524">
    <property type="term" value="F:ATP binding"/>
    <property type="evidence" value="ECO:0007669"/>
    <property type="project" value="UniProtKB-KW"/>
</dbReference>
<dbReference type="InterPro" id="IPR005467">
    <property type="entry name" value="His_kinase_dom"/>
</dbReference>
<feature type="transmembrane region" description="Helical" evidence="8">
    <location>
        <begin position="123"/>
        <end position="142"/>
    </location>
</feature>
<dbReference type="eggNOG" id="COG4585">
    <property type="taxonomic scope" value="Bacteria"/>
</dbReference>
<feature type="transmembrane region" description="Helical" evidence="8">
    <location>
        <begin position="45"/>
        <end position="63"/>
    </location>
</feature>
<keyword evidence="11" id="KW-1185">Reference proteome</keyword>
<dbReference type="InterPro" id="IPR011712">
    <property type="entry name" value="Sig_transdc_His_kin_sub3_dim/P"/>
</dbReference>
<evidence type="ECO:0000259" key="9">
    <source>
        <dbReference type="PROSITE" id="PS50109"/>
    </source>
</evidence>
<dbReference type="PANTHER" id="PTHR24421">
    <property type="entry name" value="NITRATE/NITRITE SENSOR PROTEIN NARX-RELATED"/>
    <property type="match status" value="1"/>
</dbReference>
<comment type="catalytic activity">
    <reaction evidence="1">
        <text>ATP + protein L-histidine = ADP + protein N-phospho-L-histidine.</text>
        <dbReference type="EC" id="2.7.13.3"/>
    </reaction>
</comment>
<keyword evidence="3" id="KW-0808">Transferase</keyword>
<dbReference type="Pfam" id="PF07730">
    <property type="entry name" value="HisKA_3"/>
    <property type="match status" value="1"/>
</dbReference>
<dbReference type="SUPFAM" id="SSF55874">
    <property type="entry name" value="ATPase domain of HSP90 chaperone/DNA topoisomerase II/histidine kinase"/>
    <property type="match status" value="1"/>
</dbReference>
<evidence type="ECO:0000313" key="10">
    <source>
        <dbReference type="EMBL" id="KEK24948.1"/>
    </source>
</evidence>
<comment type="caution">
    <text evidence="10">The sequence shown here is derived from an EMBL/GenBank/DDBJ whole genome shotgun (WGS) entry which is preliminary data.</text>
</comment>
<keyword evidence="4" id="KW-0547">Nucleotide-binding</keyword>
<dbReference type="EC" id="2.7.13.3" evidence="2"/>
<protein>
    <recommendedName>
        <fullName evidence="2">histidine kinase</fullName>
        <ecNumber evidence="2">2.7.13.3</ecNumber>
    </recommendedName>
</protein>
<evidence type="ECO:0000256" key="6">
    <source>
        <dbReference type="ARBA" id="ARBA00022840"/>
    </source>
</evidence>
<keyword evidence="8" id="KW-0812">Transmembrane</keyword>
<keyword evidence="8" id="KW-1133">Transmembrane helix</keyword>
<dbReference type="Pfam" id="PF02518">
    <property type="entry name" value="HATPase_c"/>
    <property type="match status" value="1"/>
</dbReference>
<dbReference type="AlphaFoldDB" id="A0A073KRE9"/>
<dbReference type="InterPro" id="IPR050482">
    <property type="entry name" value="Sensor_HK_TwoCompSys"/>
</dbReference>